<evidence type="ECO:0000313" key="1">
    <source>
        <dbReference type="EMBL" id="SPF32801.1"/>
    </source>
</evidence>
<organism evidence="1 2">
    <name type="scientific">Candidatus Sulfotelmatobacter kueseliae</name>
    <dbReference type="NCBI Taxonomy" id="2042962"/>
    <lineage>
        <taxon>Bacteria</taxon>
        <taxon>Pseudomonadati</taxon>
        <taxon>Acidobacteriota</taxon>
        <taxon>Terriglobia</taxon>
        <taxon>Terriglobales</taxon>
        <taxon>Candidatus Korobacteraceae</taxon>
        <taxon>Candidatus Sulfotelmatobacter</taxon>
    </lineage>
</organism>
<accession>A0A2U3JZI4</accession>
<name>A0A2U3JZI4_9BACT</name>
<dbReference type="AlphaFoldDB" id="A0A2U3JZI4"/>
<gene>
    <name evidence="1" type="ORF">SBA1_110008</name>
</gene>
<evidence type="ECO:0000313" key="2">
    <source>
        <dbReference type="Proteomes" id="UP000238701"/>
    </source>
</evidence>
<dbReference type="EMBL" id="OMOD01000013">
    <property type="protein sequence ID" value="SPF32801.1"/>
    <property type="molecule type" value="Genomic_DNA"/>
</dbReference>
<proteinExistence type="predicted"/>
<protein>
    <submittedName>
        <fullName evidence="1">Uncharacterized protein</fullName>
    </submittedName>
</protein>
<sequence length="276" mass="30650">MAMAQTAKPPEMSPGELVRLTVANEAAAANETTVKHMFRSRKQTPKGSQTKLYVETNDAMAGMLLAINDEPLTPQQRQGEINHLAWLMGNPEQLRKKQAQEKRDAEQTLRIVKALPDAFHYVYADTAGTTPALSGAGSGFVRVNFTPNPAYSPPSRVEQVLEGMQGYLLIDLERRRIAQIDGTLFKDITFAWGILGRLDKGGHFLVKQGDLGDGTWDITEMQLDITGKILLFKTLTMVSDEVFSDFRRVPDNLPFARGVELLKAEEEKLARNGHTP</sequence>
<reference evidence="2" key="1">
    <citation type="submission" date="2018-02" db="EMBL/GenBank/DDBJ databases">
        <authorList>
            <person name="Hausmann B."/>
        </authorList>
    </citation>
    <scope>NUCLEOTIDE SEQUENCE [LARGE SCALE GENOMIC DNA]</scope>
    <source>
        <strain evidence="2">Peat soil MAG SbA1</strain>
    </source>
</reference>
<dbReference type="Proteomes" id="UP000238701">
    <property type="component" value="Unassembled WGS sequence"/>
</dbReference>